<dbReference type="EMBL" id="AXCY01000120">
    <property type="protein sequence ID" value="KGM09133.1"/>
    <property type="molecule type" value="Genomic_DNA"/>
</dbReference>
<reference evidence="1 2" key="2">
    <citation type="journal article" date="2015" name="Stand. Genomic Sci.">
        <title>Draft genome sequence of Cellulomonas carbonis T26(T) and comparative analysis of six Cellulomonas genomes.</title>
        <authorList>
            <person name="Zhuang W."/>
            <person name="Zhang S."/>
            <person name="Xia X."/>
            <person name="Wang G."/>
        </authorList>
    </citation>
    <scope>NUCLEOTIDE SEQUENCE [LARGE SCALE GENOMIC DNA]</scope>
    <source>
        <strain evidence="1 2">T26</strain>
    </source>
</reference>
<gene>
    <name evidence="1" type="ORF">N868_04390</name>
</gene>
<name>A0A0A0BKS6_9CELL</name>
<protein>
    <submittedName>
        <fullName evidence="1">Uncharacterized protein</fullName>
    </submittedName>
</protein>
<accession>A0A0A0BKS6</accession>
<comment type="caution">
    <text evidence="1">The sequence shown here is derived from an EMBL/GenBank/DDBJ whole genome shotgun (WGS) entry which is preliminary data.</text>
</comment>
<dbReference type="OrthoDB" id="4822573at2"/>
<organism evidence="1 2">
    <name type="scientific">Cellulomonas carbonis T26</name>
    <dbReference type="NCBI Taxonomy" id="947969"/>
    <lineage>
        <taxon>Bacteria</taxon>
        <taxon>Bacillati</taxon>
        <taxon>Actinomycetota</taxon>
        <taxon>Actinomycetes</taxon>
        <taxon>Micrococcales</taxon>
        <taxon>Cellulomonadaceae</taxon>
        <taxon>Cellulomonas</taxon>
    </lineage>
</organism>
<keyword evidence="2" id="KW-1185">Reference proteome</keyword>
<evidence type="ECO:0000313" key="1">
    <source>
        <dbReference type="EMBL" id="KGM09133.1"/>
    </source>
</evidence>
<evidence type="ECO:0000313" key="2">
    <source>
        <dbReference type="Proteomes" id="UP000029839"/>
    </source>
</evidence>
<proteinExistence type="predicted"/>
<sequence length="248" mass="25977">MPTPSDETGPAVVDAAVRRRADALRGGRAEARAGRRRIAVARSAVARRLLDRPLRDLGAGATVVLLASTAAFGGLRDAGTTVDALAPGTALVAAPLEVTVDKVLWVDELPGAYPSEDGNRWIAVLTTFRSTHDATLLGPELRPTLSLEGVPGLVGRPDPATGLVGSTERLVLTDGSRLTPVQPGLEHDAVFLFEQDGDVAPPTEVTLVAVGQTFRSSSLQDLDEWTDPAVVARGTLPVREAVDSTEGR</sequence>
<dbReference type="AlphaFoldDB" id="A0A0A0BKS6"/>
<dbReference type="RefSeq" id="WP_043609303.1">
    <property type="nucleotide sequence ID" value="NZ_AXCY01000120.1"/>
</dbReference>
<dbReference type="Proteomes" id="UP000029839">
    <property type="component" value="Unassembled WGS sequence"/>
</dbReference>
<reference evidence="1 2" key="1">
    <citation type="submission" date="2013-08" db="EMBL/GenBank/DDBJ databases">
        <title>Genome sequencing of Cellulomonas carbonis T26.</title>
        <authorList>
            <person name="Chen F."/>
            <person name="Li Y."/>
            <person name="Wang G."/>
        </authorList>
    </citation>
    <scope>NUCLEOTIDE SEQUENCE [LARGE SCALE GENOMIC DNA]</scope>
    <source>
        <strain evidence="1 2">T26</strain>
    </source>
</reference>